<reference evidence="4 5" key="1">
    <citation type="submission" date="2024-11" db="EMBL/GenBank/DDBJ databases">
        <title>Chromosome-level genome assembly of the freshwater bivalve Anodonta woodiana.</title>
        <authorList>
            <person name="Chen X."/>
        </authorList>
    </citation>
    <scope>NUCLEOTIDE SEQUENCE [LARGE SCALE GENOMIC DNA]</scope>
    <source>
        <strain evidence="4">MN2024</strain>
        <tissue evidence="4">Gills</tissue>
    </source>
</reference>
<gene>
    <name evidence="4" type="ORF">ACJMK2_011033</name>
</gene>
<proteinExistence type="predicted"/>
<dbReference type="Proteomes" id="UP001634394">
    <property type="component" value="Unassembled WGS sequence"/>
</dbReference>
<dbReference type="InterPro" id="IPR002048">
    <property type="entry name" value="EF_hand_dom"/>
</dbReference>
<keyword evidence="5" id="KW-1185">Reference proteome</keyword>
<dbReference type="PROSITE" id="PS00018">
    <property type="entry name" value="EF_HAND_1"/>
    <property type="match status" value="1"/>
</dbReference>
<feature type="signal peptide" evidence="2">
    <location>
        <begin position="1"/>
        <end position="16"/>
    </location>
</feature>
<name>A0ABD3V3L7_SINWO</name>
<organism evidence="4 5">
    <name type="scientific">Sinanodonta woodiana</name>
    <name type="common">Chinese pond mussel</name>
    <name type="synonym">Anodonta woodiana</name>
    <dbReference type="NCBI Taxonomy" id="1069815"/>
    <lineage>
        <taxon>Eukaryota</taxon>
        <taxon>Metazoa</taxon>
        <taxon>Spiralia</taxon>
        <taxon>Lophotrochozoa</taxon>
        <taxon>Mollusca</taxon>
        <taxon>Bivalvia</taxon>
        <taxon>Autobranchia</taxon>
        <taxon>Heteroconchia</taxon>
        <taxon>Palaeoheterodonta</taxon>
        <taxon>Unionida</taxon>
        <taxon>Unionoidea</taxon>
        <taxon>Unionidae</taxon>
        <taxon>Unioninae</taxon>
        <taxon>Sinanodonta</taxon>
    </lineage>
</organism>
<dbReference type="InterPro" id="IPR011992">
    <property type="entry name" value="EF-hand-dom_pair"/>
</dbReference>
<evidence type="ECO:0000313" key="5">
    <source>
        <dbReference type="Proteomes" id="UP001634394"/>
    </source>
</evidence>
<feature type="domain" description="EF-hand" evidence="3">
    <location>
        <begin position="110"/>
        <end position="134"/>
    </location>
</feature>
<feature type="chain" id="PRO_5044826036" description="EF-hand domain-containing protein" evidence="2">
    <location>
        <begin position="17"/>
        <end position="151"/>
    </location>
</feature>
<keyword evidence="2" id="KW-0732">Signal</keyword>
<dbReference type="PROSITE" id="PS50222">
    <property type="entry name" value="EF_HAND_2"/>
    <property type="match status" value="2"/>
</dbReference>
<comment type="caution">
    <text evidence="4">The sequence shown here is derived from an EMBL/GenBank/DDBJ whole genome shotgun (WGS) entry which is preliminary data.</text>
</comment>
<dbReference type="Gene3D" id="1.10.238.10">
    <property type="entry name" value="EF-hand"/>
    <property type="match status" value="1"/>
</dbReference>
<feature type="domain" description="EF-hand" evidence="3">
    <location>
        <begin position="44"/>
        <end position="79"/>
    </location>
</feature>
<protein>
    <recommendedName>
        <fullName evidence="3">EF-hand domain-containing protein</fullName>
    </recommendedName>
</protein>
<evidence type="ECO:0000259" key="3">
    <source>
        <dbReference type="PROSITE" id="PS50222"/>
    </source>
</evidence>
<keyword evidence="1" id="KW-0106">Calcium</keyword>
<accession>A0ABD3V3L7</accession>
<dbReference type="SUPFAM" id="SSF47473">
    <property type="entry name" value="EF-hand"/>
    <property type="match status" value="1"/>
</dbReference>
<dbReference type="InterPro" id="IPR018247">
    <property type="entry name" value="EF_Hand_1_Ca_BS"/>
</dbReference>
<evidence type="ECO:0000313" key="4">
    <source>
        <dbReference type="EMBL" id="KAL3856259.1"/>
    </source>
</evidence>
<dbReference type="AlphaFoldDB" id="A0ABD3V3L7"/>
<evidence type="ECO:0000256" key="1">
    <source>
        <dbReference type="ARBA" id="ARBA00022837"/>
    </source>
</evidence>
<dbReference type="Pfam" id="PF13202">
    <property type="entry name" value="EF-hand_5"/>
    <property type="match status" value="2"/>
</dbReference>
<sequence length="151" mass="17033">MFTFLLLAALFSVSLGANPHGYSVDQVAGLVIHDLDSNGDGQVSQAELVQELFIKWDSNNDSKVSHEEFVHHWVNTYHDHPDTTNTFFHNLDTDHDKFLTMTDIISHLPELDQNHDNHVTVTEFNAFLHVMHPDGHGHVHGQHVSVQPVGK</sequence>
<evidence type="ECO:0000256" key="2">
    <source>
        <dbReference type="SAM" id="SignalP"/>
    </source>
</evidence>
<dbReference type="EMBL" id="JBJQND010000013">
    <property type="protein sequence ID" value="KAL3856259.1"/>
    <property type="molecule type" value="Genomic_DNA"/>
</dbReference>